<protein>
    <submittedName>
        <fullName evidence="1">Uncharacterized protein</fullName>
    </submittedName>
</protein>
<name>A0A0F9SBE0_9ZZZZ</name>
<dbReference type="AlphaFoldDB" id="A0A0F9SBE0"/>
<proteinExistence type="predicted"/>
<comment type="caution">
    <text evidence="1">The sequence shown here is derived from an EMBL/GenBank/DDBJ whole genome shotgun (WGS) entry which is preliminary data.</text>
</comment>
<accession>A0A0F9SBE0</accession>
<organism evidence="1">
    <name type="scientific">marine sediment metagenome</name>
    <dbReference type="NCBI Taxonomy" id="412755"/>
    <lineage>
        <taxon>unclassified sequences</taxon>
        <taxon>metagenomes</taxon>
        <taxon>ecological metagenomes</taxon>
    </lineage>
</organism>
<evidence type="ECO:0000313" key="1">
    <source>
        <dbReference type="EMBL" id="KKN26713.1"/>
    </source>
</evidence>
<sequence length="56" mass="6639">MQHIRRKDNKKIVANFYDINRAIQAYKKVLRDVYELIDEDGNIIKTGENNGQMDEN</sequence>
<gene>
    <name evidence="1" type="ORF">LCGC14_0871940</name>
</gene>
<reference evidence="1" key="1">
    <citation type="journal article" date="2015" name="Nature">
        <title>Complex archaea that bridge the gap between prokaryotes and eukaryotes.</title>
        <authorList>
            <person name="Spang A."/>
            <person name="Saw J.H."/>
            <person name="Jorgensen S.L."/>
            <person name="Zaremba-Niedzwiedzka K."/>
            <person name="Martijn J."/>
            <person name="Lind A.E."/>
            <person name="van Eijk R."/>
            <person name="Schleper C."/>
            <person name="Guy L."/>
            <person name="Ettema T.J."/>
        </authorList>
    </citation>
    <scope>NUCLEOTIDE SEQUENCE</scope>
</reference>
<dbReference type="EMBL" id="LAZR01002699">
    <property type="protein sequence ID" value="KKN26713.1"/>
    <property type="molecule type" value="Genomic_DNA"/>
</dbReference>